<dbReference type="GO" id="GO:0016747">
    <property type="term" value="F:acyltransferase activity, transferring groups other than amino-acyl groups"/>
    <property type="evidence" value="ECO:0007669"/>
    <property type="project" value="InterPro"/>
</dbReference>
<dbReference type="AlphaFoldDB" id="A0A0F7KRT0"/>
<dbReference type="Pfam" id="PF13302">
    <property type="entry name" value="Acetyltransf_3"/>
    <property type="match status" value="1"/>
</dbReference>
<dbReference type="EMBL" id="CP011452">
    <property type="protein sequence ID" value="AKH42309.1"/>
    <property type="molecule type" value="Genomic_DNA"/>
</dbReference>
<dbReference type="RefSeq" id="WP_046903153.1">
    <property type="nucleotide sequence ID" value="NZ_CP011452.2"/>
</dbReference>
<dbReference type="Gene3D" id="3.40.630.30">
    <property type="match status" value="1"/>
</dbReference>
<organism evidence="1 2">
    <name type="scientific">Croceibacterium atlanticum</name>
    <dbReference type="NCBI Taxonomy" id="1267766"/>
    <lineage>
        <taxon>Bacteria</taxon>
        <taxon>Pseudomonadati</taxon>
        <taxon>Pseudomonadota</taxon>
        <taxon>Alphaproteobacteria</taxon>
        <taxon>Sphingomonadales</taxon>
        <taxon>Erythrobacteraceae</taxon>
        <taxon>Croceibacterium</taxon>
    </lineage>
</organism>
<dbReference type="Proteomes" id="UP000034392">
    <property type="component" value="Chromosome"/>
</dbReference>
<dbReference type="InterPro" id="IPR016181">
    <property type="entry name" value="Acyl_CoA_acyltransferase"/>
</dbReference>
<dbReference type="PROSITE" id="PS51186">
    <property type="entry name" value="GNAT"/>
    <property type="match status" value="1"/>
</dbReference>
<proteinExistence type="predicted"/>
<sequence>MFIRTERLFLRPVFPEDWRAVHAAIADERIVRMLACVPWPYGEAEAQRFCAEEDGACRFAITLPGRKGAALIGMIGLRDESEGLELGYWIARPYWGQGFAVEAGQGVLDTARALGRHRILAGHYLDNPASGRVLEKLGFIRTGEIRPTFCQGRGGEMVLARRYALQAAEPTGSDAGVVASA</sequence>
<dbReference type="KEGG" id="aay:WYH_01264"/>
<evidence type="ECO:0000313" key="1">
    <source>
        <dbReference type="EMBL" id="AKH42309.1"/>
    </source>
</evidence>
<gene>
    <name evidence="1" type="ORF">WYH_01264</name>
</gene>
<protein>
    <submittedName>
        <fullName evidence="1">Uncharacterized protein</fullName>
    </submittedName>
</protein>
<keyword evidence="2" id="KW-1185">Reference proteome</keyword>
<accession>A0A0F7KRT0</accession>
<name>A0A0F7KRT0_9SPHN</name>
<dbReference type="OrthoDB" id="9804153at2"/>
<dbReference type="PATRIC" id="fig|1267766.3.peg.1274"/>
<dbReference type="SUPFAM" id="SSF55729">
    <property type="entry name" value="Acyl-CoA N-acyltransferases (Nat)"/>
    <property type="match status" value="1"/>
</dbReference>
<dbReference type="InterPro" id="IPR051531">
    <property type="entry name" value="N-acetyltransferase"/>
</dbReference>
<dbReference type="STRING" id="1267766.WYH_01264"/>
<reference evidence="1" key="1">
    <citation type="submission" date="2015-05" db="EMBL/GenBank/DDBJ databases">
        <title>The complete genome of Altererythrobacter atlanticus strain 26DY36.</title>
        <authorList>
            <person name="Wu Y.-H."/>
            <person name="Cheng H."/>
            <person name="Wu X.-W."/>
        </authorList>
    </citation>
    <scope>NUCLEOTIDE SEQUENCE [LARGE SCALE GENOMIC DNA]</scope>
    <source>
        <strain evidence="1">26DY36</strain>
    </source>
</reference>
<evidence type="ECO:0000313" key="2">
    <source>
        <dbReference type="Proteomes" id="UP000034392"/>
    </source>
</evidence>
<dbReference type="PANTHER" id="PTHR43792">
    <property type="entry name" value="GNAT FAMILY, PUTATIVE (AFU_ORTHOLOGUE AFUA_3G00765)-RELATED-RELATED"/>
    <property type="match status" value="1"/>
</dbReference>
<dbReference type="InterPro" id="IPR000182">
    <property type="entry name" value="GNAT_dom"/>
</dbReference>